<evidence type="ECO:0000256" key="1">
    <source>
        <dbReference type="SAM" id="MobiDB-lite"/>
    </source>
</evidence>
<protein>
    <recommendedName>
        <fullName evidence="4">UBA domain-containing protein</fullName>
    </recommendedName>
</protein>
<sequence>MKARFTKKILPEIDRYDIPESWKMMLSGEDAGSNNRLSPYRKFRRSGSPEVDLTFEGLEEWKRREKLKQSSSTVESKTDAVEKVKGSNNSRRDNFPEDDDDLNTQELDELDQLILHEVSSSNSRLGPSLENRRQPSYQEQSDECNSSKSSYFDAVKRLPHQSLCSSTSGSSSLVERVSPPVNHSKKPKRDVTSLSGKKQKHVLCSSSDDGSTISGMFAPPRLSKFLDSQTDKGYDNIERERDGHEDIERERDGHKDIERERDGHEDIEKERDGYEDIERERDGHEDIERERDGHEDIERERDGHEDVERERDSRTPTGNSRENLDDLEITNRRVNVMCQLYDLSKQQAIQLLMTLDGDFLAAMLYLEQAS</sequence>
<dbReference type="AlphaFoldDB" id="A0AAV4FY80"/>
<dbReference type="EMBL" id="BMAT01011731">
    <property type="protein sequence ID" value="GFR78109.1"/>
    <property type="molecule type" value="Genomic_DNA"/>
</dbReference>
<accession>A0AAV4FY80</accession>
<dbReference type="Proteomes" id="UP000762676">
    <property type="component" value="Unassembled WGS sequence"/>
</dbReference>
<evidence type="ECO:0000313" key="3">
    <source>
        <dbReference type="Proteomes" id="UP000762676"/>
    </source>
</evidence>
<feature type="region of interest" description="Disordered" evidence="1">
    <location>
        <begin position="66"/>
        <end position="148"/>
    </location>
</feature>
<gene>
    <name evidence="2" type="ORF">ElyMa_005841500</name>
</gene>
<proteinExistence type="predicted"/>
<reference evidence="2 3" key="1">
    <citation type="journal article" date="2021" name="Elife">
        <title>Chloroplast acquisition without the gene transfer in kleptoplastic sea slugs, Plakobranchus ocellatus.</title>
        <authorList>
            <person name="Maeda T."/>
            <person name="Takahashi S."/>
            <person name="Yoshida T."/>
            <person name="Shimamura S."/>
            <person name="Takaki Y."/>
            <person name="Nagai Y."/>
            <person name="Toyoda A."/>
            <person name="Suzuki Y."/>
            <person name="Arimoto A."/>
            <person name="Ishii H."/>
            <person name="Satoh N."/>
            <person name="Nishiyama T."/>
            <person name="Hasebe M."/>
            <person name="Maruyama T."/>
            <person name="Minagawa J."/>
            <person name="Obokata J."/>
            <person name="Shigenobu S."/>
        </authorList>
    </citation>
    <scope>NUCLEOTIDE SEQUENCE [LARGE SCALE GENOMIC DNA]</scope>
</reference>
<comment type="caution">
    <text evidence="2">The sequence shown here is derived from an EMBL/GenBank/DDBJ whole genome shotgun (WGS) entry which is preliminary data.</text>
</comment>
<feature type="compositionally biased region" description="Polar residues" evidence="1">
    <location>
        <begin position="134"/>
        <end position="148"/>
    </location>
</feature>
<organism evidence="2 3">
    <name type="scientific">Elysia marginata</name>
    <dbReference type="NCBI Taxonomy" id="1093978"/>
    <lineage>
        <taxon>Eukaryota</taxon>
        <taxon>Metazoa</taxon>
        <taxon>Spiralia</taxon>
        <taxon>Lophotrochozoa</taxon>
        <taxon>Mollusca</taxon>
        <taxon>Gastropoda</taxon>
        <taxon>Heterobranchia</taxon>
        <taxon>Euthyneura</taxon>
        <taxon>Panpulmonata</taxon>
        <taxon>Sacoglossa</taxon>
        <taxon>Placobranchoidea</taxon>
        <taxon>Plakobranchidae</taxon>
        <taxon>Elysia</taxon>
    </lineage>
</organism>
<feature type="compositionally biased region" description="Low complexity" evidence="1">
    <location>
        <begin position="162"/>
        <end position="172"/>
    </location>
</feature>
<evidence type="ECO:0000313" key="2">
    <source>
        <dbReference type="EMBL" id="GFR78109.1"/>
    </source>
</evidence>
<feature type="compositionally biased region" description="Polar residues" evidence="1">
    <location>
        <begin position="204"/>
        <end position="214"/>
    </location>
</feature>
<keyword evidence="3" id="KW-1185">Reference proteome</keyword>
<feature type="region of interest" description="Disordered" evidence="1">
    <location>
        <begin position="161"/>
        <end position="324"/>
    </location>
</feature>
<feature type="compositionally biased region" description="Basic and acidic residues" evidence="1">
    <location>
        <begin position="229"/>
        <end position="314"/>
    </location>
</feature>
<evidence type="ECO:0008006" key="4">
    <source>
        <dbReference type="Google" id="ProtNLM"/>
    </source>
</evidence>
<feature type="compositionally biased region" description="Basic and acidic residues" evidence="1">
    <location>
        <begin position="76"/>
        <end position="95"/>
    </location>
</feature>
<name>A0AAV4FY80_9GAST</name>
<feature type="region of interest" description="Disordered" evidence="1">
    <location>
        <begin position="26"/>
        <end position="49"/>
    </location>
</feature>
<feature type="compositionally biased region" description="Acidic residues" evidence="1">
    <location>
        <begin position="96"/>
        <end position="111"/>
    </location>
</feature>